<dbReference type="InParanoid" id="A0A1X7V6Q9"/>
<dbReference type="PANTHER" id="PTHR35617:SF3">
    <property type="entry name" value="CORE-BINDING (CB) DOMAIN-CONTAINING PROTEIN"/>
    <property type="match status" value="1"/>
</dbReference>
<dbReference type="GO" id="GO:0006310">
    <property type="term" value="P:DNA recombination"/>
    <property type="evidence" value="ECO:0007669"/>
    <property type="project" value="UniProtKB-KW"/>
</dbReference>
<dbReference type="GO" id="GO:0015074">
    <property type="term" value="P:DNA integration"/>
    <property type="evidence" value="ECO:0007669"/>
    <property type="project" value="InterPro"/>
</dbReference>
<proteinExistence type="predicted"/>
<dbReference type="AlphaFoldDB" id="A0A1X7V6Q9"/>
<dbReference type="PANTHER" id="PTHR35617">
    <property type="entry name" value="PHAGE_INTEGRASE DOMAIN-CONTAINING PROTEIN"/>
    <property type="match status" value="1"/>
</dbReference>
<accession>A0A1X7V6Q9</accession>
<evidence type="ECO:0000313" key="2">
    <source>
        <dbReference type="EnsemblMetazoa" id="Aqu2.1.35676_001"/>
    </source>
</evidence>
<evidence type="ECO:0008006" key="3">
    <source>
        <dbReference type="Google" id="ProtNLM"/>
    </source>
</evidence>
<dbReference type="GO" id="GO:0003677">
    <property type="term" value="F:DNA binding"/>
    <property type="evidence" value="ECO:0007669"/>
    <property type="project" value="InterPro"/>
</dbReference>
<dbReference type="InterPro" id="IPR011010">
    <property type="entry name" value="DNA_brk_join_enz"/>
</dbReference>
<organism evidence="2">
    <name type="scientific">Amphimedon queenslandica</name>
    <name type="common">Sponge</name>
    <dbReference type="NCBI Taxonomy" id="400682"/>
    <lineage>
        <taxon>Eukaryota</taxon>
        <taxon>Metazoa</taxon>
        <taxon>Porifera</taxon>
        <taxon>Demospongiae</taxon>
        <taxon>Heteroscleromorpha</taxon>
        <taxon>Haplosclerida</taxon>
        <taxon>Niphatidae</taxon>
        <taxon>Amphimedon</taxon>
    </lineage>
</organism>
<keyword evidence="1" id="KW-0233">DNA recombination</keyword>
<sequence>METISVYIDKTNQVRGNKTRFFQSFIKPQEAATSSTIARWLRTVLDQAGINTEIFRAHSTRGASASAAGRGGVTLQDILKAANWSLESVFQKFYHKELDQAAYGRAVINQNSLGEAMNNTLDM</sequence>
<dbReference type="EnsemblMetazoa" id="Aqu2.1.35676_001">
    <property type="protein sequence ID" value="Aqu2.1.35676_001"/>
    <property type="gene ID" value="Aqu2.1.35676"/>
</dbReference>
<dbReference type="Gene3D" id="1.10.443.10">
    <property type="entry name" value="Intergrase catalytic core"/>
    <property type="match status" value="1"/>
</dbReference>
<evidence type="ECO:0000256" key="1">
    <source>
        <dbReference type="ARBA" id="ARBA00023172"/>
    </source>
</evidence>
<dbReference type="InterPro" id="IPR013762">
    <property type="entry name" value="Integrase-like_cat_sf"/>
</dbReference>
<name>A0A1X7V6Q9_AMPQE</name>
<dbReference type="SUPFAM" id="SSF56349">
    <property type="entry name" value="DNA breaking-rejoining enzymes"/>
    <property type="match status" value="1"/>
</dbReference>
<protein>
    <recommendedName>
        <fullName evidence="3">Tyr recombinase domain-containing protein</fullName>
    </recommendedName>
</protein>
<reference evidence="2" key="1">
    <citation type="submission" date="2017-05" db="UniProtKB">
        <authorList>
            <consortium name="EnsemblMetazoa"/>
        </authorList>
    </citation>
    <scope>IDENTIFICATION</scope>
</reference>